<dbReference type="GeneID" id="28995790"/>
<dbReference type="Proteomes" id="UP000077315">
    <property type="component" value="Unassembled WGS sequence"/>
</dbReference>
<proteinExistence type="predicted"/>
<accession>A0A167PYE4</accession>
<sequence length="175" mass="19647">MAPYSGKSEYEREKDKESLTFLATNGPCTSLIVVIGLASKKPAIYMLDRLNGVNLFFYEHEICPGLVADIHFYRNGSERLLEKLRTTENLGTVIALVNCYRRQLYKRQDVFMPAKVTVKISKTMLATYSATTSSQATFLECAEYTEDNKDIQDSCSLTRDLAVTVNASVYKVALS</sequence>
<dbReference type="RefSeq" id="XP_018296808.1">
    <property type="nucleotide sequence ID" value="XM_018434884.1"/>
</dbReference>
<evidence type="ECO:0000313" key="1">
    <source>
        <dbReference type="EMBL" id="OAD78768.1"/>
    </source>
</evidence>
<organism evidence="1 2">
    <name type="scientific">Phycomyces blakesleeanus (strain ATCC 8743b / DSM 1359 / FGSC 10004 / NBRC 33097 / NRRL 1555)</name>
    <dbReference type="NCBI Taxonomy" id="763407"/>
    <lineage>
        <taxon>Eukaryota</taxon>
        <taxon>Fungi</taxon>
        <taxon>Fungi incertae sedis</taxon>
        <taxon>Mucoromycota</taxon>
        <taxon>Mucoromycotina</taxon>
        <taxon>Mucoromycetes</taxon>
        <taxon>Mucorales</taxon>
        <taxon>Phycomycetaceae</taxon>
        <taxon>Phycomyces</taxon>
    </lineage>
</organism>
<dbReference type="AlphaFoldDB" id="A0A167PYE4"/>
<name>A0A167PYE4_PHYB8</name>
<gene>
    <name evidence="1" type="ORF">PHYBLDRAFT_163859</name>
</gene>
<dbReference type="InParanoid" id="A0A167PYE4"/>
<evidence type="ECO:0000313" key="2">
    <source>
        <dbReference type="Proteomes" id="UP000077315"/>
    </source>
</evidence>
<dbReference type="VEuPathDB" id="FungiDB:PHYBLDRAFT_163859"/>
<protein>
    <submittedName>
        <fullName evidence="1">Uncharacterized protein</fullName>
    </submittedName>
</protein>
<keyword evidence="2" id="KW-1185">Reference proteome</keyword>
<reference evidence="2" key="1">
    <citation type="submission" date="2015-06" db="EMBL/GenBank/DDBJ databases">
        <title>Expansion of signal transduction pathways in fungi by whole-genome duplication.</title>
        <authorList>
            <consortium name="DOE Joint Genome Institute"/>
            <person name="Corrochano L.M."/>
            <person name="Kuo A."/>
            <person name="Marcet-Houben M."/>
            <person name="Polaino S."/>
            <person name="Salamov A."/>
            <person name="Villalobos J.M."/>
            <person name="Alvarez M.I."/>
            <person name="Avalos J."/>
            <person name="Benito E.P."/>
            <person name="Benoit I."/>
            <person name="Burger G."/>
            <person name="Camino L.P."/>
            <person name="Canovas D."/>
            <person name="Cerda-Olmedo E."/>
            <person name="Cheng J.-F."/>
            <person name="Dominguez A."/>
            <person name="Elias M."/>
            <person name="Eslava A.P."/>
            <person name="Glaser F."/>
            <person name="Grimwood J."/>
            <person name="Gutierrez G."/>
            <person name="Heitman J."/>
            <person name="Henrissat B."/>
            <person name="Iturriaga E.A."/>
            <person name="Lang B.F."/>
            <person name="Lavin J.L."/>
            <person name="Lee S."/>
            <person name="Li W."/>
            <person name="Lindquist E."/>
            <person name="Lopez-Garcia S."/>
            <person name="Luque E.M."/>
            <person name="Marcos A.T."/>
            <person name="Martin J."/>
            <person name="McCluskey K."/>
            <person name="Medina H.R."/>
            <person name="Miralles-Duran A."/>
            <person name="Miyazaki A."/>
            <person name="Munoz-Torres E."/>
            <person name="Oguiza J.A."/>
            <person name="Ohm R."/>
            <person name="Olmedo M."/>
            <person name="Orejas M."/>
            <person name="Ortiz-Castellanos L."/>
            <person name="Pisabarro A.G."/>
            <person name="Rodriguez-Romero J."/>
            <person name="Ruiz-Herrera J."/>
            <person name="Ruiz-Vazquez R."/>
            <person name="Sanz C."/>
            <person name="Schackwitz W."/>
            <person name="Schmutz J."/>
            <person name="Shahriari M."/>
            <person name="Shelest E."/>
            <person name="Silva-Franco F."/>
            <person name="Soanes D."/>
            <person name="Syed K."/>
            <person name="Tagua V.G."/>
            <person name="Talbot N.J."/>
            <person name="Thon M."/>
            <person name="De vries R.P."/>
            <person name="Wiebenga A."/>
            <person name="Yadav J.S."/>
            <person name="Braun E.L."/>
            <person name="Baker S."/>
            <person name="Garre V."/>
            <person name="Horwitz B."/>
            <person name="Torres-Martinez S."/>
            <person name="Idnurm A."/>
            <person name="Herrera-Estrella A."/>
            <person name="Gabaldon T."/>
            <person name="Grigoriev I.V."/>
        </authorList>
    </citation>
    <scope>NUCLEOTIDE SEQUENCE [LARGE SCALE GENOMIC DNA]</scope>
    <source>
        <strain evidence="2">NRRL 1555(-)</strain>
    </source>
</reference>
<dbReference type="EMBL" id="KV440973">
    <property type="protein sequence ID" value="OAD78768.1"/>
    <property type="molecule type" value="Genomic_DNA"/>
</dbReference>